<proteinExistence type="predicted"/>
<accession>A0A6A5YNG1</accession>
<dbReference type="Proteomes" id="UP000799770">
    <property type="component" value="Unassembled WGS sequence"/>
</dbReference>
<feature type="region of interest" description="Disordered" evidence="1">
    <location>
        <begin position="1"/>
        <end position="98"/>
    </location>
</feature>
<feature type="compositionally biased region" description="Low complexity" evidence="1">
    <location>
        <begin position="75"/>
        <end position="96"/>
    </location>
</feature>
<evidence type="ECO:0000313" key="2">
    <source>
        <dbReference type="EMBL" id="KAF2108799.1"/>
    </source>
</evidence>
<organism evidence="2 3">
    <name type="scientific">Lophiotrema nucula</name>
    <dbReference type="NCBI Taxonomy" id="690887"/>
    <lineage>
        <taxon>Eukaryota</taxon>
        <taxon>Fungi</taxon>
        <taxon>Dikarya</taxon>
        <taxon>Ascomycota</taxon>
        <taxon>Pezizomycotina</taxon>
        <taxon>Dothideomycetes</taxon>
        <taxon>Pleosporomycetidae</taxon>
        <taxon>Pleosporales</taxon>
        <taxon>Lophiotremataceae</taxon>
        <taxon>Lophiotrema</taxon>
    </lineage>
</organism>
<evidence type="ECO:0000256" key="1">
    <source>
        <dbReference type="SAM" id="MobiDB-lite"/>
    </source>
</evidence>
<dbReference type="EMBL" id="ML977345">
    <property type="protein sequence ID" value="KAF2108799.1"/>
    <property type="molecule type" value="Genomic_DNA"/>
</dbReference>
<keyword evidence="3" id="KW-1185">Reference proteome</keyword>
<dbReference type="AlphaFoldDB" id="A0A6A5YNG1"/>
<gene>
    <name evidence="2" type="ORF">BDV96DRAFT_586688</name>
</gene>
<protein>
    <submittedName>
        <fullName evidence="2">Uncharacterized protein</fullName>
    </submittedName>
</protein>
<reference evidence="2" key="1">
    <citation type="journal article" date="2020" name="Stud. Mycol.">
        <title>101 Dothideomycetes genomes: a test case for predicting lifestyles and emergence of pathogens.</title>
        <authorList>
            <person name="Haridas S."/>
            <person name="Albert R."/>
            <person name="Binder M."/>
            <person name="Bloem J."/>
            <person name="Labutti K."/>
            <person name="Salamov A."/>
            <person name="Andreopoulos B."/>
            <person name="Baker S."/>
            <person name="Barry K."/>
            <person name="Bills G."/>
            <person name="Bluhm B."/>
            <person name="Cannon C."/>
            <person name="Castanera R."/>
            <person name="Culley D."/>
            <person name="Daum C."/>
            <person name="Ezra D."/>
            <person name="Gonzalez J."/>
            <person name="Henrissat B."/>
            <person name="Kuo A."/>
            <person name="Liang C."/>
            <person name="Lipzen A."/>
            <person name="Lutzoni F."/>
            <person name="Magnuson J."/>
            <person name="Mondo S."/>
            <person name="Nolan M."/>
            <person name="Ohm R."/>
            <person name="Pangilinan J."/>
            <person name="Park H.-J."/>
            <person name="Ramirez L."/>
            <person name="Alfaro M."/>
            <person name="Sun H."/>
            <person name="Tritt A."/>
            <person name="Yoshinaga Y."/>
            <person name="Zwiers L.-H."/>
            <person name="Turgeon B."/>
            <person name="Goodwin S."/>
            <person name="Spatafora J."/>
            <person name="Crous P."/>
            <person name="Grigoriev I."/>
        </authorList>
    </citation>
    <scope>NUCLEOTIDE SEQUENCE</scope>
    <source>
        <strain evidence="2">CBS 627.86</strain>
    </source>
</reference>
<evidence type="ECO:0000313" key="3">
    <source>
        <dbReference type="Proteomes" id="UP000799770"/>
    </source>
</evidence>
<sequence length="157" mass="17103">MGVPYTQVAQAHTPIRTPKIPRTASQQLPHPNCFEHLDEPTALRAALTPLKPVRQPGRSPSSQSDESYLIPTLPAPYRSTSTSPSSKLSSPASAVTHSNNVAPYRLIRGVTSPTRYYARSTSAGSSRASSKTVSPISERLEYDSPFFIDSVRESHAR</sequence>
<name>A0A6A5YNG1_9PLEO</name>